<keyword evidence="1" id="KW-0812">Transmembrane</keyword>
<organism evidence="2 3">
    <name type="scientific">Gigaspora rosea</name>
    <dbReference type="NCBI Taxonomy" id="44941"/>
    <lineage>
        <taxon>Eukaryota</taxon>
        <taxon>Fungi</taxon>
        <taxon>Fungi incertae sedis</taxon>
        <taxon>Mucoromycota</taxon>
        <taxon>Glomeromycotina</taxon>
        <taxon>Glomeromycetes</taxon>
        <taxon>Diversisporales</taxon>
        <taxon>Gigasporaceae</taxon>
        <taxon>Gigaspora</taxon>
    </lineage>
</organism>
<keyword evidence="1" id="KW-1133">Transmembrane helix</keyword>
<keyword evidence="1" id="KW-0472">Membrane</keyword>
<dbReference type="OrthoDB" id="2357318at2759"/>
<dbReference type="Proteomes" id="UP000266673">
    <property type="component" value="Unassembled WGS sequence"/>
</dbReference>
<feature type="transmembrane region" description="Helical" evidence="1">
    <location>
        <begin position="93"/>
        <end position="111"/>
    </location>
</feature>
<evidence type="ECO:0000313" key="2">
    <source>
        <dbReference type="EMBL" id="RIB13626.1"/>
    </source>
</evidence>
<reference evidence="2 3" key="1">
    <citation type="submission" date="2018-06" db="EMBL/GenBank/DDBJ databases">
        <title>Comparative genomics reveals the genomic features of Rhizophagus irregularis, R. cerebriforme, R. diaphanum and Gigaspora rosea, and their symbiotic lifestyle signature.</title>
        <authorList>
            <person name="Morin E."/>
            <person name="San Clemente H."/>
            <person name="Chen E.C.H."/>
            <person name="De La Providencia I."/>
            <person name="Hainaut M."/>
            <person name="Kuo A."/>
            <person name="Kohler A."/>
            <person name="Murat C."/>
            <person name="Tang N."/>
            <person name="Roy S."/>
            <person name="Loubradou J."/>
            <person name="Henrissat B."/>
            <person name="Grigoriev I.V."/>
            <person name="Corradi N."/>
            <person name="Roux C."/>
            <person name="Martin F.M."/>
        </authorList>
    </citation>
    <scope>NUCLEOTIDE SEQUENCE [LARGE SCALE GENOMIC DNA]</scope>
    <source>
        <strain evidence="2 3">DAOM 194757</strain>
    </source>
</reference>
<comment type="caution">
    <text evidence="2">The sequence shown here is derived from an EMBL/GenBank/DDBJ whole genome shotgun (WGS) entry which is preliminary data.</text>
</comment>
<gene>
    <name evidence="2" type="ORF">C2G38_1719067</name>
</gene>
<proteinExistence type="predicted"/>
<protein>
    <submittedName>
        <fullName evidence="2">Uncharacterized protein</fullName>
    </submittedName>
</protein>
<evidence type="ECO:0000313" key="3">
    <source>
        <dbReference type="Proteomes" id="UP000266673"/>
    </source>
</evidence>
<name>A0A397V2U8_9GLOM</name>
<dbReference type="EMBL" id="QKWP01000906">
    <property type="protein sequence ID" value="RIB13626.1"/>
    <property type="molecule type" value="Genomic_DNA"/>
</dbReference>
<keyword evidence="3" id="KW-1185">Reference proteome</keyword>
<evidence type="ECO:0000256" key="1">
    <source>
        <dbReference type="SAM" id="Phobius"/>
    </source>
</evidence>
<dbReference type="AlphaFoldDB" id="A0A397V2U8"/>
<dbReference type="STRING" id="44941.A0A397V2U8"/>
<feature type="transmembrane region" description="Helical" evidence="1">
    <location>
        <begin position="53"/>
        <end position="73"/>
    </location>
</feature>
<sequence length="269" mass="30851">MATNATNPLTVPQYRGPYKDIVKLLLNNSSSPTYLERIVTDFLSSQRNADQEYDFTSGIMLFYTFHYISFIKIGSKDGKKEKIEWVRTLIQVLLKQAFLGIICLGGIFFLIHTGKDLKKEIITYICGQCFPSIPSSQMAKLNSKSIVLRIIIQVEFGGPRLFQNGMFISHVIDDMRNNEGSLTKKWTKSTSSYRHLQAKCSGILFKEQHKISLGISKLIEVVEKEDISLLLSNIYFFAYLLFTWWELCPLSLIEKEEYLGEFGVLLVTR</sequence>
<accession>A0A397V2U8</accession>